<evidence type="ECO:0000313" key="1">
    <source>
        <dbReference type="EMBL" id="MER2248428.1"/>
    </source>
</evidence>
<organism evidence="1 2">
    <name type="scientific">Methylorubrum podarium</name>
    <dbReference type="NCBI Taxonomy" id="200476"/>
    <lineage>
        <taxon>Bacteria</taxon>
        <taxon>Pseudomonadati</taxon>
        <taxon>Pseudomonadota</taxon>
        <taxon>Alphaproteobacteria</taxon>
        <taxon>Hyphomicrobiales</taxon>
        <taxon>Methylobacteriaceae</taxon>
        <taxon>Methylorubrum</taxon>
    </lineage>
</organism>
<accession>A0ABV1QGB6</accession>
<keyword evidence="2" id="KW-1185">Reference proteome</keyword>
<dbReference type="Proteomes" id="UP001480955">
    <property type="component" value="Unassembled WGS sequence"/>
</dbReference>
<comment type="caution">
    <text evidence="1">The sequence shown here is derived from an EMBL/GenBank/DDBJ whole genome shotgun (WGS) entry which is preliminary data.</text>
</comment>
<proteinExistence type="predicted"/>
<sequence length="71" mass="6924">MISLALLAAVAAGAANIFLVTLVANRFGPQAGTVSAGEFAAVGEAAPAAPKRNAVKVGNENLSPVAARHAA</sequence>
<reference evidence="1 2" key="1">
    <citation type="submission" date="2024-06" db="EMBL/GenBank/DDBJ databases">
        <authorList>
            <person name="Campbell A.G."/>
        </authorList>
    </citation>
    <scope>NUCLEOTIDE SEQUENCE [LARGE SCALE GENOMIC DNA]</scope>
    <source>
        <strain evidence="1 2">EM12</strain>
    </source>
</reference>
<evidence type="ECO:0000313" key="2">
    <source>
        <dbReference type="Proteomes" id="UP001480955"/>
    </source>
</evidence>
<protein>
    <submittedName>
        <fullName evidence="1">Uncharacterized protein</fullName>
    </submittedName>
</protein>
<gene>
    <name evidence="1" type="ORF">ABS772_00745</name>
</gene>
<dbReference type="RefSeq" id="WP_238257690.1">
    <property type="nucleotide sequence ID" value="NZ_BPRD01000494.1"/>
</dbReference>
<dbReference type="EMBL" id="JBELQE010000008">
    <property type="protein sequence ID" value="MER2248428.1"/>
    <property type="molecule type" value="Genomic_DNA"/>
</dbReference>
<name>A0ABV1QGB6_9HYPH</name>